<sequence length="138" mass="15562">MADDFTNMEVSPEEAIAAAYFDVADRMLLLGRDLIQIVKPHANQRPSLPDVPVDYGQHESEGSLLYASLNTRQRKAADDILTAMNRRDDRCFSSMGQEEQGKHISIIPSTTWPWGSGVKYCVLLGLESHSIYCRMDER</sequence>
<evidence type="ECO:0000313" key="1">
    <source>
        <dbReference type="EMBL" id="KAK6762547.1"/>
    </source>
</evidence>
<keyword evidence="2" id="KW-1185">Reference proteome</keyword>
<name>A0ABR1EIN1_NECAM</name>
<dbReference type="Proteomes" id="UP001303046">
    <property type="component" value="Unassembled WGS sequence"/>
</dbReference>
<proteinExistence type="predicted"/>
<protein>
    <submittedName>
        <fullName evidence="1">Uncharacterized protein</fullName>
    </submittedName>
</protein>
<evidence type="ECO:0000313" key="2">
    <source>
        <dbReference type="Proteomes" id="UP001303046"/>
    </source>
</evidence>
<comment type="caution">
    <text evidence="1">The sequence shown here is derived from an EMBL/GenBank/DDBJ whole genome shotgun (WGS) entry which is preliminary data.</text>
</comment>
<accession>A0ABR1EIN1</accession>
<gene>
    <name evidence="1" type="primary">Necator_chrX.g23484</name>
    <name evidence="1" type="ORF">RB195_023320</name>
</gene>
<reference evidence="1 2" key="1">
    <citation type="submission" date="2023-08" db="EMBL/GenBank/DDBJ databases">
        <title>A Necator americanus chromosomal reference genome.</title>
        <authorList>
            <person name="Ilik V."/>
            <person name="Petrzelkova K.J."/>
            <person name="Pardy F."/>
            <person name="Fuh T."/>
            <person name="Niatou-Singa F.S."/>
            <person name="Gouil Q."/>
            <person name="Baker L."/>
            <person name="Ritchie M.E."/>
            <person name="Jex A.R."/>
            <person name="Gazzola D."/>
            <person name="Li H."/>
            <person name="Toshio Fujiwara R."/>
            <person name="Zhan B."/>
            <person name="Aroian R.V."/>
            <person name="Pafco B."/>
            <person name="Schwarz E.M."/>
        </authorList>
    </citation>
    <scope>NUCLEOTIDE SEQUENCE [LARGE SCALE GENOMIC DNA]</scope>
    <source>
        <strain evidence="1 2">Aroian</strain>
        <tissue evidence="1">Whole animal</tissue>
    </source>
</reference>
<dbReference type="EMBL" id="JAVFWL010000006">
    <property type="protein sequence ID" value="KAK6762547.1"/>
    <property type="molecule type" value="Genomic_DNA"/>
</dbReference>
<organism evidence="1 2">
    <name type="scientific">Necator americanus</name>
    <name type="common">Human hookworm</name>
    <dbReference type="NCBI Taxonomy" id="51031"/>
    <lineage>
        <taxon>Eukaryota</taxon>
        <taxon>Metazoa</taxon>
        <taxon>Ecdysozoa</taxon>
        <taxon>Nematoda</taxon>
        <taxon>Chromadorea</taxon>
        <taxon>Rhabditida</taxon>
        <taxon>Rhabditina</taxon>
        <taxon>Rhabditomorpha</taxon>
        <taxon>Strongyloidea</taxon>
        <taxon>Ancylostomatidae</taxon>
        <taxon>Bunostominae</taxon>
        <taxon>Necator</taxon>
    </lineage>
</organism>